<keyword evidence="1" id="KW-0472">Membrane</keyword>
<dbReference type="RefSeq" id="WP_311423431.1">
    <property type="nucleotide sequence ID" value="NZ_JAVREH010000016.1"/>
</dbReference>
<accession>A0ABU2JBB9</accession>
<dbReference type="EMBL" id="JAVREH010000016">
    <property type="protein sequence ID" value="MDT0262280.1"/>
    <property type="molecule type" value="Genomic_DNA"/>
</dbReference>
<dbReference type="Pfam" id="PF07811">
    <property type="entry name" value="TadE"/>
    <property type="match status" value="1"/>
</dbReference>
<gene>
    <name evidence="3" type="ORF">RM423_12855</name>
</gene>
<reference evidence="4" key="1">
    <citation type="submission" date="2023-07" db="EMBL/GenBank/DDBJ databases">
        <title>30 novel species of actinomycetes from the DSMZ collection.</title>
        <authorList>
            <person name="Nouioui I."/>
        </authorList>
    </citation>
    <scope>NUCLEOTIDE SEQUENCE [LARGE SCALE GENOMIC DNA]</scope>
    <source>
        <strain evidence="4">DSM 44399</strain>
    </source>
</reference>
<dbReference type="InterPro" id="IPR012495">
    <property type="entry name" value="TadE-like_dom"/>
</dbReference>
<evidence type="ECO:0000256" key="1">
    <source>
        <dbReference type="SAM" id="Phobius"/>
    </source>
</evidence>
<protein>
    <submittedName>
        <fullName evidence="3">Pilus assembly protein</fullName>
    </submittedName>
</protein>
<name>A0ABU2JBB9_9ACTN</name>
<comment type="caution">
    <text evidence="3">The sequence shown here is derived from an EMBL/GenBank/DDBJ whole genome shotgun (WGS) entry which is preliminary data.</text>
</comment>
<organism evidence="3 4">
    <name type="scientific">Jatrophihabitans lederbergiae</name>
    <dbReference type="NCBI Taxonomy" id="3075547"/>
    <lineage>
        <taxon>Bacteria</taxon>
        <taxon>Bacillati</taxon>
        <taxon>Actinomycetota</taxon>
        <taxon>Actinomycetes</taxon>
        <taxon>Jatrophihabitantales</taxon>
        <taxon>Jatrophihabitantaceae</taxon>
        <taxon>Jatrophihabitans</taxon>
    </lineage>
</organism>
<evidence type="ECO:0000313" key="3">
    <source>
        <dbReference type="EMBL" id="MDT0262280.1"/>
    </source>
</evidence>
<keyword evidence="4" id="KW-1185">Reference proteome</keyword>
<proteinExistence type="predicted"/>
<evidence type="ECO:0000259" key="2">
    <source>
        <dbReference type="Pfam" id="PF07811"/>
    </source>
</evidence>
<keyword evidence="1" id="KW-1133">Transmembrane helix</keyword>
<sequence length="169" mass="17607">MRAWVTGRREQLRGQDGFATLELVIVAPFLLAFVLLIVGFGRVTHGRQLVEQAAAAAARTAALGSTPGQAKAAARQEAADTLSQAGISCTSMRTDVNTSGFHPGGQVSVTVTCVASLADLTVVGFPGSKTLTATSMSPLDHYRQIGLGFGMTDERLHANRGAEASHVAE</sequence>
<dbReference type="Proteomes" id="UP001183176">
    <property type="component" value="Unassembled WGS sequence"/>
</dbReference>
<evidence type="ECO:0000313" key="4">
    <source>
        <dbReference type="Proteomes" id="UP001183176"/>
    </source>
</evidence>
<feature type="domain" description="TadE-like" evidence="2">
    <location>
        <begin position="17"/>
        <end position="59"/>
    </location>
</feature>
<feature type="transmembrane region" description="Helical" evidence="1">
    <location>
        <begin position="21"/>
        <end position="41"/>
    </location>
</feature>
<keyword evidence="1" id="KW-0812">Transmembrane</keyword>